<reference evidence="3 4" key="1">
    <citation type="submission" date="2024-10" db="EMBL/GenBank/DDBJ databases">
        <title>The Natural Products Discovery Center: Release of the First 8490 Sequenced Strains for Exploring Actinobacteria Biosynthetic Diversity.</title>
        <authorList>
            <person name="Kalkreuter E."/>
            <person name="Kautsar S.A."/>
            <person name="Yang D."/>
            <person name="Bader C.D."/>
            <person name="Teijaro C.N."/>
            <person name="Fluegel L."/>
            <person name="Davis C.M."/>
            <person name="Simpson J.R."/>
            <person name="Lauterbach L."/>
            <person name="Steele A.D."/>
            <person name="Gui C."/>
            <person name="Meng S."/>
            <person name="Li G."/>
            <person name="Viehrig K."/>
            <person name="Ye F."/>
            <person name="Su P."/>
            <person name="Kiefer A.F."/>
            <person name="Nichols A."/>
            <person name="Cepeda A.J."/>
            <person name="Yan W."/>
            <person name="Fan B."/>
            <person name="Jiang Y."/>
            <person name="Adhikari A."/>
            <person name="Zheng C.-J."/>
            <person name="Schuster L."/>
            <person name="Cowan T.M."/>
            <person name="Smanski M.J."/>
            <person name="Chevrette M.G."/>
            <person name="De Carvalho L.P.S."/>
            <person name="Shen B."/>
        </authorList>
    </citation>
    <scope>NUCLEOTIDE SEQUENCE [LARGE SCALE GENOMIC DNA]</scope>
    <source>
        <strain evidence="3 4">NPDC021253</strain>
    </source>
</reference>
<evidence type="ECO:0000313" key="4">
    <source>
        <dbReference type="Proteomes" id="UP001611075"/>
    </source>
</evidence>
<feature type="compositionally biased region" description="Pro residues" evidence="1">
    <location>
        <begin position="187"/>
        <end position="209"/>
    </location>
</feature>
<evidence type="ECO:0000256" key="2">
    <source>
        <dbReference type="SAM" id="Phobius"/>
    </source>
</evidence>
<organism evidence="3 4">
    <name type="scientific">Micromonospora rubida</name>
    <dbReference type="NCBI Taxonomy" id="2697657"/>
    <lineage>
        <taxon>Bacteria</taxon>
        <taxon>Bacillati</taxon>
        <taxon>Actinomycetota</taxon>
        <taxon>Actinomycetes</taxon>
        <taxon>Micromonosporales</taxon>
        <taxon>Micromonosporaceae</taxon>
        <taxon>Micromonospora</taxon>
    </lineage>
</organism>
<dbReference type="Proteomes" id="UP001611075">
    <property type="component" value="Unassembled WGS sequence"/>
</dbReference>
<comment type="caution">
    <text evidence="3">The sequence shown here is derived from an EMBL/GenBank/DDBJ whole genome shotgun (WGS) entry which is preliminary data.</text>
</comment>
<sequence>MQRDTKPARAPRPVRKLSKRLDVARQLHDLEQDTALDIVDIERLRASVTRCLWLFLAVGSVFTTTGVQDFLAGDRSPADPVWWGCWGVEPCLVGILITILRWEAAMIARNIDIDSRAVDWLKRFLLGSTLVMNVVPALFPREGGISPGMLAAHFMVPILVFFLAEVMPIVQARCTQARRAITLPEKAPAPVPPPPPPPAPPAAPAPAPATMPAGFVDVPAPAVTDELPAPAPAPVPAPVRVVEEAPESVAAAVEPPALDGLGIPTGMQVQIRRLVDELDRPVTAVDIQQATRLPLSIAARVADRFTPATANGYAH</sequence>
<dbReference type="EMBL" id="JBIRPU010000002">
    <property type="protein sequence ID" value="MFI0792008.1"/>
    <property type="molecule type" value="Genomic_DNA"/>
</dbReference>
<accession>A0ABW7SJ71</accession>
<evidence type="ECO:0000256" key="1">
    <source>
        <dbReference type="SAM" id="MobiDB-lite"/>
    </source>
</evidence>
<gene>
    <name evidence="3" type="ORF">ACH4OY_04790</name>
</gene>
<dbReference type="RefSeq" id="WP_396676848.1">
    <property type="nucleotide sequence ID" value="NZ_JBIRPU010000002.1"/>
</dbReference>
<feature type="region of interest" description="Disordered" evidence="1">
    <location>
        <begin position="185"/>
        <end position="210"/>
    </location>
</feature>
<feature type="transmembrane region" description="Helical" evidence="2">
    <location>
        <begin position="151"/>
        <end position="170"/>
    </location>
</feature>
<name>A0ABW7SJ71_9ACTN</name>
<feature type="transmembrane region" description="Helical" evidence="2">
    <location>
        <begin position="120"/>
        <end position="139"/>
    </location>
</feature>
<evidence type="ECO:0000313" key="3">
    <source>
        <dbReference type="EMBL" id="MFI0792008.1"/>
    </source>
</evidence>
<protein>
    <recommendedName>
        <fullName evidence="5">DUF2637 domain-containing protein</fullName>
    </recommendedName>
</protein>
<keyword evidence="2" id="KW-0472">Membrane</keyword>
<keyword evidence="4" id="KW-1185">Reference proteome</keyword>
<feature type="transmembrane region" description="Helical" evidence="2">
    <location>
        <begin position="80"/>
        <end position="100"/>
    </location>
</feature>
<keyword evidence="2" id="KW-0812">Transmembrane</keyword>
<feature type="transmembrane region" description="Helical" evidence="2">
    <location>
        <begin position="51"/>
        <end position="68"/>
    </location>
</feature>
<evidence type="ECO:0008006" key="5">
    <source>
        <dbReference type="Google" id="ProtNLM"/>
    </source>
</evidence>
<proteinExistence type="predicted"/>
<keyword evidence="2" id="KW-1133">Transmembrane helix</keyword>